<dbReference type="RefSeq" id="WP_169230227.1">
    <property type="nucleotide sequence ID" value="NZ_JABBGF010000001.1"/>
</dbReference>
<dbReference type="Pfam" id="PF00596">
    <property type="entry name" value="Aldolase_II"/>
    <property type="match status" value="1"/>
</dbReference>
<organism evidence="4 5">
    <name type="scientific">Chryseobacterium cheonjiense</name>
    <dbReference type="NCBI Taxonomy" id="2728845"/>
    <lineage>
        <taxon>Bacteria</taxon>
        <taxon>Pseudomonadati</taxon>
        <taxon>Bacteroidota</taxon>
        <taxon>Flavobacteriia</taxon>
        <taxon>Flavobacteriales</taxon>
        <taxon>Weeksellaceae</taxon>
        <taxon>Chryseobacterium group</taxon>
        <taxon>Chryseobacterium</taxon>
    </lineage>
</organism>
<accession>A0A7Y0A5D4</accession>
<dbReference type="Proteomes" id="UP000552615">
    <property type="component" value="Unassembled WGS sequence"/>
</dbReference>
<dbReference type="EMBL" id="JABBGF010000001">
    <property type="protein sequence ID" value="NML56863.1"/>
    <property type="molecule type" value="Genomic_DNA"/>
</dbReference>
<dbReference type="PRINTS" id="PR00081">
    <property type="entry name" value="GDHRDH"/>
</dbReference>
<dbReference type="InterPro" id="IPR001303">
    <property type="entry name" value="Aldolase_II/adducin_N"/>
</dbReference>
<dbReference type="NCBIfam" id="NF006191">
    <property type="entry name" value="PRK08324.1-5"/>
    <property type="match status" value="1"/>
</dbReference>
<evidence type="ECO:0000256" key="1">
    <source>
        <dbReference type="ARBA" id="ARBA00006484"/>
    </source>
</evidence>
<dbReference type="SUPFAM" id="SSF51735">
    <property type="entry name" value="NAD(P)-binding Rossmann-fold domains"/>
    <property type="match status" value="1"/>
</dbReference>
<feature type="domain" description="Class II aldolase/adducin N-terminal" evidence="3">
    <location>
        <begin position="29"/>
        <end position="231"/>
    </location>
</feature>
<reference evidence="4 5" key="1">
    <citation type="submission" date="2020-04" db="EMBL/GenBank/DDBJ databases">
        <title>Chryseobacterium sp. RJ-7-14 sp. nov., isolated from Jeju soil.</title>
        <authorList>
            <person name="Dahal R.H."/>
            <person name="Chaudhary D.K."/>
        </authorList>
    </citation>
    <scope>NUCLEOTIDE SEQUENCE [LARGE SCALE GENOMIC DNA]</scope>
    <source>
        <strain evidence="4 5">RJ-7-14</strain>
    </source>
</reference>
<dbReference type="InterPro" id="IPR002347">
    <property type="entry name" value="SDR_fam"/>
</dbReference>
<dbReference type="NCBIfam" id="NF006189">
    <property type="entry name" value="PRK08324.1-3"/>
    <property type="match status" value="1"/>
</dbReference>
<dbReference type="AlphaFoldDB" id="A0A7Y0A5D4"/>
<evidence type="ECO:0000313" key="4">
    <source>
        <dbReference type="EMBL" id="NML56863.1"/>
    </source>
</evidence>
<keyword evidence="5" id="KW-1185">Reference proteome</keyword>
<dbReference type="PANTHER" id="PTHR43669:SF8">
    <property type="entry name" value="SHORT-CHAIN TYPE DEHYDROGENASE_REDUCTASE-RELATED"/>
    <property type="match status" value="1"/>
</dbReference>
<protein>
    <submittedName>
        <fullName evidence="4">Bifunctional aldolase/short-chain dehydrogenase</fullName>
    </submittedName>
</protein>
<dbReference type="PRINTS" id="PR00080">
    <property type="entry name" value="SDRFAMILY"/>
</dbReference>
<dbReference type="PANTHER" id="PTHR43669">
    <property type="entry name" value="5-KETO-D-GLUCONATE 5-REDUCTASE"/>
    <property type="match status" value="1"/>
</dbReference>
<name>A0A7Y0A5D4_9FLAO</name>
<dbReference type="Gene3D" id="3.40.50.720">
    <property type="entry name" value="NAD(P)-binding Rossmann-like Domain"/>
    <property type="match status" value="1"/>
</dbReference>
<evidence type="ECO:0000313" key="5">
    <source>
        <dbReference type="Proteomes" id="UP000552615"/>
    </source>
</evidence>
<comment type="caution">
    <text evidence="4">The sequence shown here is derived from an EMBL/GenBank/DDBJ whole genome shotgun (WGS) entry which is preliminary data.</text>
</comment>
<dbReference type="FunFam" id="3.40.50.720:FF:000084">
    <property type="entry name" value="Short-chain dehydrogenase reductase"/>
    <property type="match status" value="1"/>
</dbReference>
<dbReference type="InterPro" id="IPR013454">
    <property type="entry name" value="Bifunc_RhaD/ADH"/>
</dbReference>
<sequence length="700" mass="77067">MEKLKTFRYVNYLWDDEKAASFGDDQVALFLYRSNILGADLRITNYGGGNTSCKTIEKDPLTNEEVEVMWVKGSGGDIGTLTRKGIAGLYTERLRNLKNVYEGLEDEDRMVGLFDHCIYDLESKAPSIDTPLHGLLPFRHIDHLHPDALIAVAAAKDSEAITKEIWGDSMGWVPWQRPGFDLGLQLEKCLNENPGIRGIVLGSHGLFTWGDTSYECYINSLEVIEMASEYIAEKIEEKGQVFGGQKIESLPADERKNKAAQIMPLLRGLASSENRMVGHFTDSDAVLEFINSNDLERLAPLGTSCPDHFLRTKIQPLVLTLDKNEDLSDSKAILEKLNPLFEQYRQEYKEYYGTCKHPNSPAMRDPNPVIIIYPGVGMFSFSKDKQTTRVASEFYVNAINVMRGAEAISEYTSLPRQEAFDIEYWLLEEAKLQRMPKEKPLSRKIAIVTGAGGGIGQAIADKMVAEGAVVVYTDLNKEAVQTATSKYSKDQATAVQCDVTSEQDIAKAFKETVLAFGGVDIIVHSAGLAISKSLEETTLNDWDLLENVLVKGQFLLSKNGVEIMKKQALGGDIVNIASKNGLVAGPNNVAYGTAKAAQQHMTRLLAAELAADKIRVNVVNPDGVIVGSKIWEGKWAEGRAKANGITVEELPAFYAKRNLLNEIILPEDIANGVFACVAILDKSTGNIINVDGGMANAFPR</sequence>
<dbReference type="InterPro" id="IPR036409">
    <property type="entry name" value="Aldolase_II/adducin_N_sf"/>
</dbReference>
<evidence type="ECO:0000256" key="2">
    <source>
        <dbReference type="ARBA" id="ARBA00023002"/>
    </source>
</evidence>
<dbReference type="SUPFAM" id="SSF53639">
    <property type="entry name" value="AraD/HMP-PK domain-like"/>
    <property type="match status" value="1"/>
</dbReference>
<proteinExistence type="inferred from homology"/>
<comment type="similarity">
    <text evidence="1">Belongs to the short-chain dehydrogenases/reductases (SDR) family.</text>
</comment>
<dbReference type="Pfam" id="PF00106">
    <property type="entry name" value="adh_short"/>
    <property type="match status" value="1"/>
</dbReference>
<dbReference type="NCBIfam" id="TIGR02632">
    <property type="entry name" value="RhaD_aldol-ADH"/>
    <property type="match status" value="1"/>
</dbReference>
<dbReference type="GO" id="GO:0016491">
    <property type="term" value="F:oxidoreductase activity"/>
    <property type="evidence" value="ECO:0007669"/>
    <property type="project" value="UniProtKB-KW"/>
</dbReference>
<keyword evidence="2" id="KW-0560">Oxidoreductase</keyword>
<evidence type="ECO:0000259" key="3">
    <source>
        <dbReference type="SMART" id="SM01007"/>
    </source>
</evidence>
<dbReference type="Gene3D" id="3.40.225.10">
    <property type="entry name" value="Class II aldolase/adducin N-terminal domain"/>
    <property type="match status" value="1"/>
</dbReference>
<dbReference type="InterPro" id="IPR036291">
    <property type="entry name" value="NAD(P)-bd_dom_sf"/>
</dbReference>
<dbReference type="SMART" id="SM01007">
    <property type="entry name" value="Aldolase_II"/>
    <property type="match status" value="1"/>
</dbReference>
<gene>
    <name evidence="4" type="ORF">HHL20_05860</name>
</gene>